<accession>A0A0M4G6Y8</accession>
<dbReference type="AlphaFoldDB" id="A0A0M4G6Y8"/>
<reference evidence="9" key="1">
    <citation type="submission" date="2015-08" db="EMBL/GenBank/DDBJ databases">
        <title>Genome sequencing project for genomic taxonomy and phylogenomics of Bacillus-like bacteria.</title>
        <authorList>
            <person name="Liu B."/>
            <person name="Wang J."/>
            <person name="Zhu Y."/>
            <person name="Liu G."/>
            <person name="Chen Q."/>
            <person name="Chen Z."/>
            <person name="Lan J."/>
            <person name="Che J."/>
            <person name="Ge C."/>
            <person name="Shi H."/>
            <person name="Pan Z."/>
            <person name="Liu X."/>
        </authorList>
    </citation>
    <scope>NUCLEOTIDE SEQUENCE [LARGE SCALE GENOMIC DNA]</scope>
    <source>
        <strain evidence="9">FJAT-4402</strain>
    </source>
</reference>
<evidence type="ECO:0000259" key="7">
    <source>
        <dbReference type="Pfam" id="PF02608"/>
    </source>
</evidence>
<evidence type="ECO:0000256" key="6">
    <source>
        <dbReference type="ARBA" id="ARBA00023288"/>
    </source>
</evidence>
<dbReference type="PATRIC" id="fig|1441095.3.peg.717"/>
<comment type="similarity">
    <text evidence="2">Belongs to the BMP lipoprotein family.</text>
</comment>
<dbReference type="Gene3D" id="3.40.50.2300">
    <property type="match status" value="2"/>
</dbReference>
<name>A0A0M4G6Y8_9BACI</name>
<dbReference type="Proteomes" id="UP000067625">
    <property type="component" value="Chromosome"/>
</dbReference>
<keyword evidence="6" id="KW-0449">Lipoprotein</keyword>
<evidence type="ECO:0000256" key="3">
    <source>
        <dbReference type="ARBA" id="ARBA00022475"/>
    </source>
</evidence>
<gene>
    <name evidence="8" type="ORF">AM592_03285</name>
</gene>
<evidence type="ECO:0000256" key="1">
    <source>
        <dbReference type="ARBA" id="ARBA00004193"/>
    </source>
</evidence>
<keyword evidence="4" id="KW-0732">Signal</keyword>
<dbReference type="InterPro" id="IPR028082">
    <property type="entry name" value="Peripla_BP_I"/>
</dbReference>
<dbReference type="PANTHER" id="PTHR34296:SF2">
    <property type="entry name" value="ABC TRANSPORTER GUANOSINE-BINDING PROTEIN NUPN"/>
    <property type="match status" value="1"/>
</dbReference>
<evidence type="ECO:0000313" key="9">
    <source>
        <dbReference type="Proteomes" id="UP000067625"/>
    </source>
</evidence>
<dbReference type="PROSITE" id="PS51257">
    <property type="entry name" value="PROKAR_LIPOPROTEIN"/>
    <property type="match status" value="1"/>
</dbReference>
<keyword evidence="9" id="KW-1185">Reference proteome</keyword>
<dbReference type="GO" id="GO:0005886">
    <property type="term" value="C:plasma membrane"/>
    <property type="evidence" value="ECO:0007669"/>
    <property type="project" value="UniProtKB-SubCell"/>
</dbReference>
<evidence type="ECO:0000256" key="2">
    <source>
        <dbReference type="ARBA" id="ARBA00008610"/>
    </source>
</evidence>
<evidence type="ECO:0000256" key="5">
    <source>
        <dbReference type="ARBA" id="ARBA00023136"/>
    </source>
</evidence>
<organism evidence="8 9">
    <name type="scientific">Bacillus gobiensis</name>
    <dbReference type="NCBI Taxonomy" id="1441095"/>
    <lineage>
        <taxon>Bacteria</taxon>
        <taxon>Bacillati</taxon>
        <taxon>Bacillota</taxon>
        <taxon>Bacilli</taxon>
        <taxon>Bacillales</taxon>
        <taxon>Bacillaceae</taxon>
        <taxon>Bacillus</taxon>
    </lineage>
</organism>
<keyword evidence="3" id="KW-1003">Cell membrane</keyword>
<feature type="domain" description="ABC transporter substrate-binding protein PnrA-like" evidence="7">
    <location>
        <begin position="38"/>
        <end position="325"/>
    </location>
</feature>
<sequence>MHVLKGAEHELAKQLATLIAVLLVLTSCGQPFTGGKLKKAGLLVPDTISDQVWGTKGYKGLLSIQSEYNVDVFYKEGMKSEGDIERAVEDFVKKGTNLIFGHGDIYEPIFNKLSERYPDVQFVFFNGDSDKKNVTSIKFKAEAMGFFGGMIASRMSKTNEIGILASYEWQPEVAGFIEGSRYQDKEVKVDVEYVGSWDDKAKALELNKKLISRGVDVVYPAGDGYNIPVIQQLKANGLYAIGYINDQIDLGDNVVLTSTVQNVDHLYETVARKFNDGTLESGTCYVDFQEDIITLGDFSPLIPYDYQNKINQLVKDYKQTGKLPNEGT</sequence>
<dbReference type="InterPro" id="IPR050957">
    <property type="entry name" value="BMP_lipoprotein"/>
</dbReference>
<proteinExistence type="inferred from homology"/>
<dbReference type="STRING" id="1441095.AM592_03285"/>
<comment type="subcellular location">
    <subcellularLocation>
        <location evidence="1">Cell membrane</location>
        <topology evidence="1">Lipid-anchor</topology>
    </subcellularLocation>
</comment>
<dbReference type="OrthoDB" id="2556857at2"/>
<keyword evidence="5" id="KW-0472">Membrane</keyword>
<dbReference type="CDD" id="cd06353">
    <property type="entry name" value="PBP1_Med-like"/>
    <property type="match status" value="1"/>
</dbReference>
<dbReference type="PANTHER" id="PTHR34296">
    <property type="entry name" value="TRANSCRIPTIONAL ACTIVATOR PROTEIN MED"/>
    <property type="match status" value="1"/>
</dbReference>
<dbReference type="Pfam" id="PF02608">
    <property type="entry name" value="Bmp"/>
    <property type="match status" value="1"/>
</dbReference>
<dbReference type="InterPro" id="IPR003760">
    <property type="entry name" value="PnrA-like"/>
</dbReference>
<dbReference type="SUPFAM" id="SSF53822">
    <property type="entry name" value="Periplasmic binding protein-like I"/>
    <property type="match status" value="1"/>
</dbReference>
<evidence type="ECO:0000313" key="8">
    <source>
        <dbReference type="EMBL" id="ALC80720.1"/>
    </source>
</evidence>
<protein>
    <submittedName>
        <fullName evidence="8">Transcriptional regulator</fullName>
    </submittedName>
</protein>
<reference evidence="8 9" key="2">
    <citation type="journal article" date="2016" name="Int. J. Syst. Evol. Microbiol.">
        <title>Bacillus gobiensis sp. nov., isolated from a soil sample.</title>
        <authorList>
            <person name="Liu B."/>
            <person name="Liu G.H."/>
            <person name="Cetin S."/>
            <person name="Schumann P."/>
            <person name="Pan Z.Z."/>
            <person name="Chen Q.Q."/>
        </authorList>
    </citation>
    <scope>NUCLEOTIDE SEQUENCE [LARGE SCALE GENOMIC DNA]</scope>
    <source>
        <strain evidence="8 9">FJAT-4402</strain>
    </source>
</reference>
<evidence type="ECO:0000256" key="4">
    <source>
        <dbReference type="ARBA" id="ARBA00022729"/>
    </source>
</evidence>
<dbReference type="EMBL" id="CP012600">
    <property type="protein sequence ID" value="ALC80720.1"/>
    <property type="molecule type" value="Genomic_DNA"/>
</dbReference>